<organism evidence="2 3">
    <name type="scientific">Elaeis guineensis var. tenera</name>
    <name type="common">Oil palm</name>
    <dbReference type="NCBI Taxonomy" id="51953"/>
    <lineage>
        <taxon>Eukaryota</taxon>
        <taxon>Viridiplantae</taxon>
        <taxon>Streptophyta</taxon>
        <taxon>Embryophyta</taxon>
        <taxon>Tracheophyta</taxon>
        <taxon>Spermatophyta</taxon>
        <taxon>Magnoliopsida</taxon>
        <taxon>Liliopsida</taxon>
        <taxon>Arecaceae</taxon>
        <taxon>Arecoideae</taxon>
        <taxon>Cocoseae</taxon>
        <taxon>Elaeidinae</taxon>
        <taxon>Elaeis</taxon>
    </lineage>
</organism>
<dbReference type="AlphaFoldDB" id="A0A6I9S447"/>
<dbReference type="RefSeq" id="XP_010937288.1">
    <property type="nucleotide sequence ID" value="XM_010938986.3"/>
</dbReference>
<reference evidence="3" key="1">
    <citation type="submission" date="2025-08" db="UniProtKB">
        <authorList>
            <consortium name="RefSeq"/>
        </authorList>
    </citation>
    <scope>IDENTIFICATION</scope>
</reference>
<feature type="region of interest" description="Disordered" evidence="1">
    <location>
        <begin position="1"/>
        <end position="111"/>
    </location>
</feature>
<dbReference type="PANTHER" id="PTHR37256">
    <property type="entry name" value="E1A-BINDING PROTEIN P400-LIKE"/>
    <property type="match status" value="1"/>
</dbReference>
<dbReference type="OrthoDB" id="692030at2759"/>
<dbReference type="Proteomes" id="UP000504607">
    <property type="component" value="Chromosome 13"/>
</dbReference>
<protein>
    <submittedName>
        <fullName evidence="3">Uncharacterized protein LOC105056690</fullName>
    </submittedName>
</protein>
<dbReference type="InParanoid" id="A0A6I9S447"/>
<accession>A0A6I9S447</accession>
<dbReference type="GeneID" id="105056690"/>
<feature type="compositionally biased region" description="Basic and acidic residues" evidence="1">
    <location>
        <begin position="10"/>
        <end position="24"/>
    </location>
</feature>
<gene>
    <name evidence="3" type="primary">LOC105056690</name>
</gene>
<dbReference type="PANTHER" id="PTHR37256:SF1">
    <property type="entry name" value="MYB-LIKE PROTEIN A"/>
    <property type="match status" value="1"/>
</dbReference>
<dbReference type="KEGG" id="egu:105056690"/>
<sequence length="424" mass="48163">MRSHSFKNNKNMEMERPKLKDEPHLSGAYIRSLVKQLSSSKSKDPMNPKSPKKVHGDGLSQDLAKHSECHGEVQQHQPAPSPPSPPSQSQPPKKQVRRRLHTSRPYQERLLNMAEARREIVTALKFHRASMKQANEQRQRQQQQQQQQLLTPPSALQTSPPTLKEPHQELIDSKENARTYPPNYTFRDYLPSPSFSPFAYPSPLAWPYPSIPQLSIDNLNLPLPNQPLGLNLNIQGFSDIDTSFYSNHNKNLPVQLSSSPPPSSSHSYSYSSPPTVLGLKSPSVSNTSPYVSEVVSNPLSSILHPMMDDKEIAEIRSIGEQYDMEWNDTMNLVTSAWWSKFLKNMEEGPNKKMTGVDEDGFHVFDEVLDIPSWLNDGSMGDGKDNYLLQQQMDDYYHAEDYLKDITLPCLDIGEIEGWDAEWLS</sequence>
<evidence type="ECO:0000313" key="3">
    <source>
        <dbReference type="RefSeq" id="XP_010937288.1"/>
    </source>
</evidence>
<name>A0A6I9S447_ELAGV</name>
<feature type="region of interest" description="Disordered" evidence="1">
    <location>
        <begin position="129"/>
        <end position="179"/>
    </location>
</feature>
<keyword evidence="2" id="KW-1185">Reference proteome</keyword>
<feature type="compositionally biased region" description="Basic and acidic residues" evidence="1">
    <location>
        <begin position="164"/>
        <end position="177"/>
    </location>
</feature>
<evidence type="ECO:0000256" key="1">
    <source>
        <dbReference type="SAM" id="MobiDB-lite"/>
    </source>
</evidence>
<proteinExistence type="predicted"/>
<feature type="compositionally biased region" description="Basic and acidic residues" evidence="1">
    <location>
        <begin position="63"/>
        <end position="73"/>
    </location>
</feature>
<evidence type="ECO:0000313" key="2">
    <source>
        <dbReference type="Proteomes" id="UP000504607"/>
    </source>
</evidence>
<feature type="compositionally biased region" description="Pro residues" evidence="1">
    <location>
        <begin position="79"/>
        <end position="89"/>
    </location>
</feature>
<feature type="compositionally biased region" description="Polar residues" evidence="1">
    <location>
        <begin position="149"/>
        <end position="161"/>
    </location>
</feature>